<dbReference type="PATRIC" id="fig|1317124.6.peg.263"/>
<dbReference type="STRING" id="1317124.DW2_01330"/>
<keyword evidence="4" id="KW-1185">Reference proteome</keyword>
<reference evidence="4" key="1">
    <citation type="submission" date="2013-04" db="EMBL/GenBank/DDBJ databases">
        <title>Thioclava sp. 13D2W-2 Genome Sequencing.</title>
        <authorList>
            <person name="Lai Q."/>
            <person name="Li G."/>
            <person name="Shao Z."/>
        </authorList>
    </citation>
    <scope>NUCLEOTIDE SEQUENCE [LARGE SCALE GENOMIC DNA]</scope>
    <source>
        <strain evidence="4">13D2W-2</strain>
    </source>
</reference>
<proteinExistence type="inferred from homology"/>
<dbReference type="NCBIfam" id="TIGR00251">
    <property type="entry name" value="DUF167 family protein"/>
    <property type="match status" value="1"/>
</dbReference>
<protein>
    <recommendedName>
        <fullName evidence="2">UPF0235 protein DW2_01330</fullName>
    </recommendedName>
</protein>
<evidence type="ECO:0000256" key="2">
    <source>
        <dbReference type="HAMAP-Rule" id="MF_00634"/>
    </source>
</evidence>
<dbReference type="eggNOG" id="COG1872">
    <property type="taxonomic scope" value="Bacteria"/>
</dbReference>
<name>A0A085U1B1_9RHOB</name>
<evidence type="ECO:0000313" key="3">
    <source>
        <dbReference type="EMBL" id="KFE36758.1"/>
    </source>
</evidence>
<accession>A0A085U1B1</accession>
<dbReference type="HAMAP" id="MF_00634">
    <property type="entry name" value="UPF0235"/>
    <property type="match status" value="1"/>
</dbReference>
<evidence type="ECO:0000313" key="4">
    <source>
        <dbReference type="Proteomes" id="UP000028607"/>
    </source>
</evidence>
<evidence type="ECO:0000256" key="1">
    <source>
        <dbReference type="ARBA" id="ARBA00010364"/>
    </source>
</evidence>
<comment type="similarity">
    <text evidence="1 2">Belongs to the UPF0235 family.</text>
</comment>
<dbReference type="Pfam" id="PF02594">
    <property type="entry name" value="DUF167"/>
    <property type="match status" value="1"/>
</dbReference>
<dbReference type="AlphaFoldDB" id="A0A085U1B1"/>
<dbReference type="InterPro" id="IPR036591">
    <property type="entry name" value="YggU-like_sf"/>
</dbReference>
<dbReference type="SUPFAM" id="SSF69786">
    <property type="entry name" value="YggU-like"/>
    <property type="match status" value="1"/>
</dbReference>
<organism evidence="3 4">
    <name type="scientific">Thioclava atlantica</name>
    <dbReference type="NCBI Taxonomy" id="1317124"/>
    <lineage>
        <taxon>Bacteria</taxon>
        <taxon>Pseudomonadati</taxon>
        <taxon>Pseudomonadota</taxon>
        <taxon>Alphaproteobacteria</taxon>
        <taxon>Rhodobacterales</taxon>
        <taxon>Paracoccaceae</taxon>
        <taxon>Thioclava</taxon>
    </lineage>
</organism>
<dbReference type="Gene3D" id="3.30.1200.10">
    <property type="entry name" value="YggU-like"/>
    <property type="match status" value="1"/>
</dbReference>
<dbReference type="SMART" id="SM01152">
    <property type="entry name" value="DUF167"/>
    <property type="match status" value="1"/>
</dbReference>
<dbReference type="Proteomes" id="UP000028607">
    <property type="component" value="Unassembled WGS sequence"/>
</dbReference>
<sequence length="86" mass="9352">MLQVMSDLSHLALPGAEIALRVTPKASRNEIRAGEDGLRAYVTVVPEGGKANREVQKLLAKALGVAKTRLTLIRGETARDKVFRLD</sequence>
<dbReference type="InterPro" id="IPR003746">
    <property type="entry name" value="DUF167"/>
</dbReference>
<comment type="caution">
    <text evidence="3">The sequence shown here is derived from an EMBL/GenBank/DDBJ whole genome shotgun (WGS) entry which is preliminary data.</text>
</comment>
<dbReference type="EMBL" id="AQRC01000001">
    <property type="protein sequence ID" value="KFE36758.1"/>
    <property type="molecule type" value="Genomic_DNA"/>
</dbReference>
<reference evidence="3 4" key="2">
    <citation type="journal article" date="2015" name="Antonie Van Leeuwenhoek">
        <title>Thioclava indica sp. nov., isolated from surface seawater of the Indian Ocean.</title>
        <authorList>
            <person name="Liu Y."/>
            <person name="Lai Q."/>
            <person name="Du J."/>
            <person name="Xu H."/>
            <person name="Jiang L."/>
            <person name="Shao Z."/>
        </authorList>
    </citation>
    <scope>NUCLEOTIDE SEQUENCE [LARGE SCALE GENOMIC DNA]</scope>
    <source>
        <strain evidence="3 4">13D2W-2</strain>
    </source>
</reference>
<gene>
    <name evidence="3" type="ORF">DW2_01330</name>
</gene>